<name>A0A6H1ZNV3_9ZZZZ</name>
<dbReference type="EMBL" id="MT144888">
    <property type="protein sequence ID" value="QJI00966.1"/>
    <property type="molecule type" value="Genomic_DNA"/>
</dbReference>
<protein>
    <submittedName>
        <fullName evidence="1">Uncharacterized protein</fullName>
    </submittedName>
</protein>
<evidence type="ECO:0000313" key="2">
    <source>
        <dbReference type="EMBL" id="QJA77522.1"/>
    </source>
</evidence>
<accession>A0A6H1ZNV3</accession>
<dbReference type="EMBL" id="MT142287">
    <property type="protein sequence ID" value="QJA77522.1"/>
    <property type="molecule type" value="Genomic_DNA"/>
</dbReference>
<dbReference type="AlphaFoldDB" id="A0A6H1ZNV3"/>
<proteinExistence type="predicted"/>
<evidence type="ECO:0000313" key="1">
    <source>
        <dbReference type="EMBL" id="QJA48880.1"/>
    </source>
</evidence>
<organism evidence="1">
    <name type="scientific">viral metagenome</name>
    <dbReference type="NCBI Taxonomy" id="1070528"/>
    <lineage>
        <taxon>unclassified sequences</taxon>
        <taxon>metagenomes</taxon>
        <taxon>organismal metagenomes</taxon>
    </lineage>
</organism>
<evidence type="ECO:0000313" key="3">
    <source>
        <dbReference type="EMBL" id="QJI00966.1"/>
    </source>
</evidence>
<dbReference type="EMBL" id="MT144107">
    <property type="protein sequence ID" value="QJA48880.1"/>
    <property type="molecule type" value="Genomic_DNA"/>
</dbReference>
<reference evidence="1" key="1">
    <citation type="submission" date="2020-03" db="EMBL/GenBank/DDBJ databases">
        <title>The deep terrestrial virosphere.</title>
        <authorList>
            <person name="Holmfeldt K."/>
            <person name="Nilsson E."/>
            <person name="Simone D."/>
            <person name="Lopez-Fernandez M."/>
            <person name="Wu X."/>
            <person name="de Brujin I."/>
            <person name="Lundin D."/>
            <person name="Andersson A."/>
            <person name="Bertilsson S."/>
            <person name="Dopson M."/>
        </authorList>
    </citation>
    <scope>NUCLEOTIDE SEQUENCE</scope>
    <source>
        <strain evidence="2">MM415A01289</strain>
        <strain evidence="1">TM448A01177</strain>
        <strain evidence="3">TM448B02179</strain>
    </source>
</reference>
<gene>
    <name evidence="2" type="ORF">MM415A01289_0008</name>
    <name evidence="1" type="ORF">TM448A01177_0008</name>
    <name evidence="3" type="ORF">TM448B02179_0008</name>
</gene>
<sequence length="155" mass="16386">MTLSVSQPTDQALNATWPYWIRALAVEINSIISGDADITTSELTIAGGVTSLAIGSGLDLASIPQEKVIISATAPSALTQIIGGLQGQVKIFIFQNNNITLTAGAKAIGQLYLNQPSASIFAPDIDDVLVLMNIDGDGGANHGYWQELYRKLSVR</sequence>